<accession>A0A154BTQ2</accession>
<dbReference type="Proteomes" id="UP000076268">
    <property type="component" value="Unassembled WGS sequence"/>
</dbReference>
<evidence type="ECO:0000259" key="5">
    <source>
        <dbReference type="Pfam" id="PF17384"/>
    </source>
</evidence>
<feature type="domain" description="Ribosome maturation factor RimP N-terminal" evidence="4">
    <location>
        <begin position="15"/>
        <end position="83"/>
    </location>
</feature>
<protein>
    <recommendedName>
        <fullName evidence="3">Ribosome maturation factor RimP</fullName>
    </recommendedName>
</protein>
<dbReference type="STRING" id="1794912.AXX12_03740"/>
<dbReference type="InterPro" id="IPR035956">
    <property type="entry name" value="RimP_N_sf"/>
</dbReference>
<dbReference type="PANTHER" id="PTHR33867:SF1">
    <property type="entry name" value="RIBOSOME MATURATION FACTOR RIMP"/>
    <property type="match status" value="1"/>
</dbReference>
<gene>
    <name evidence="3" type="primary">rimP</name>
    <name evidence="6" type="ORF">AXX12_03740</name>
</gene>
<comment type="function">
    <text evidence="3">Required for maturation of 30S ribosomal subunits.</text>
</comment>
<dbReference type="InterPro" id="IPR028998">
    <property type="entry name" value="RimP_C"/>
</dbReference>
<keyword evidence="2 3" id="KW-0690">Ribosome biogenesis</keyword>
<keyword evidence="7" id="KW-1185">Reference proteome</keyword>
<comment type="caution">
    <text evidence="6">The sequence shown here is derived from an EMBL/GenBank/DDBJ whole genome shotgun (WGS) entry which is preliminary data.</text>
</comment>
<evidence type="ECO:0000259" key="4">
    <source>
        <dbReference type="Pfam" id="PF02576"/>
    </source>
</evidence>
<dbReference type="HAMAP" id="MF_01077">
    <property type="entry name" value="RimP"/>
    <property type="match status" value="1"/>
</dbReference>
<dbReference type="SUPFAM" id="SSF75420">
    <property type="entry name" value="YhbC-like, N-terminal domain"/>
    <property type="match status" value="1"/>
</dbReference>
<reference evidence="6 7" key="1">
    <citation type="submission" date="2016-02" db="EMBL/GenBank/DDBJ databases">
        <title>Anaerosporomusa subterraneum gen. nov., sp. nov., a spore-forming obligate anaerobe isolated from saprolite.</title>
        <authorList>
            <person name="Choi J.K."/>
            <person name="Shah M."/>
            <person name="Yee N."/>
        </authorList>
    </citation>
    <scope>NUCLEOTIDE SEQUENCE [LARGE SCALE GENOMIC DNA]</scope>
    <source>
        <strain evidence="6 7">RU4</strain>
    </source>
</reference>
<dbReference type="GO" id="GO:0005829">
    <property type="term" value="C:cytosol"/>
    <property type="evidence" value="ECO:0007669"/>
    <property type="project" value="TreeGrafter"/>
</dbReference>
<dbReference type="GO" id="GO:0000028">
    <property type="term" value="P:ribosomal small subunit assembly"/>
    <property type="evidence" value="ECO:0007669"/>
    <property type="project" value="TreeGrafter"/>
</dbReference>
<dbReference type="PANTHER" id="PTHR33867">
    <property type="entry name" value="RIBOSOME MATURATION FACTOR RIMP"/>
    <property type="match status" value="1"/>
</dbReference>
<feature type="domain" description="Ribosome maturation factor RimP C-terminal" evidence="5">
    <location>
        <begin position="86"/>
        <end position="151"/>
    </location>
</feature>
<keyword evidence="1 3" id="KW-0963">Cytoplasm</keyword>
<evidence type="ECO:0000313" key="7">
    <source>
        <dbReference type="Proteomes" id="UP000076268"/>
    </source>
</evidence>
<name>A0A154BTQ2_ANASB</name>
<dbReference type="OrthoDB" id="9805006at2"/>
<dbReference type="Gene3D" id="3.30.300.70">
    <property type="entry name" value="RimP-like superfamily, N-terminal"/>
    <property type="match status" value="1"/>
</dbReference>
<comment type="subcellular location">
    <subcellularLocation>
        <location evidence="3">Cytoplasm</location>
    </subcellularLocation>
</comment>
<proteinExistence type="inferred from homology"/>
<dbReference type="AlphaFoldDB" id="A0A154BTQ2"/>
<dbReference type="RefSeq" id="WP_066239259.1">
    <property type="nucleotide sequence ID" value="NZ_LSGP01000013.1"/>
</dbReference>
<dbReference type="SUPFAM" id="SSF74942">
    <property type="entry name" value="YhbC-like, C-terminal domain"/>
    <property type="match status" value="1"/>
</dbReference>
<evidence type="ECO:0000256" key="1">
    <source>
        <dbReference type="ARBA" id="ARBA00022490"/>
    </source>
</evidence>
<sequence>MANHIEQAVEKLVLECIEGSDLELVDVEYVRERDWYLRIYIDKVGGIGVEDCQWLSERIGEKLDVADFIRDSYYLEVSSPGLDRPLKNLKDFVRHAGQKVELHTFAPINGKKIVVGTLKGLVDNNVVLDIDGTEVSIPKDKTSQVRLYIEF</sequence>
<evidence type="ECO:0000313" key="6">
    <source>
        <dbReference type="EMBL" id="KYZ77255.1"/>
    </source>
</evidence>
<dbReference type="Gene3D" id="2.30.30.180">
    <property type="entry name" value="Ribosome maturation factor RimP, C-terminal domain"/>
    <property type="match status" value="1"/>
</dbReference>
<dbReference type="Pfam" id="PF17384">
    <property type="entry name" value="DUF150_C"/>
    <property type="match status" value="1"/>
</dbReference>
<dbReference type="Pfam" id="PF02576">
    <property type="entry name" value="RimP_N"/>
    <property type="match status" value="1"/>
</dbReference>
<dbReference type="EMBL" id="LSGP01000013">
    <property type="protein sequence ID" value="KYZ77255.1"/>
    <property type="molecule type" value="Genomic_DNA"/>
</dbReference>
<evidence type="ECO:0000256" key="3">
    <source>
        <dbReference type="HAMAP-Rule" id="MF_01077"/>
    </source>
</evidence>
<comment type="similarity">
    <text evidence="3">Belongs to the RimP family.</text>
</comment>
<dbReference type="InterPro" id="IPR028989">
    <property type="entry name" value="RimP_N"/>
</dbReference>
<evidence type="ECO:0000256" key="2">
    <source>
        <dbReference type="ARBA" id="ARBA00022517"/>
    </source>
</evidence>
<organism evidence="6 7">
    <name type="scientific">Anaerosporomusa subterranea</name>
    <dbReference type="NCBI Taxonomy" id="1794912"/>
    <lineage>
        <taxon>Bacteria</taxon>
        <taxon>Bacillati</taxon>
        <taxon>Bacillota</taxon>
        <taxon>Negativicutes</taxon>
        <taxon>Acetonemataceae</taxon>
        <taxon>Anaerosporomusa</taxon>
    </lineage>
</organism>
<dbReference type="GO" id="GO:0006412">
    <property type="term" value="P:translation"/>
    <property type="evidence" value="ECO:0007669"/>
    <property type="project" value="TreeGrafter"/>
</dbReference>
<dbReference type="InterPro" id="IPR036847">
    <property type="entry name" value="RimP_C_sf"/>
</dbReference>
<dbReference type="InterPro" id="IPR003728">
    <property type="entry name" value="Ribosome_maturation_RimP"/>
</dbReference>
<dbReference type="CDD" id="cd01734">
    <property type="entry name" value="YlxS_C"/>
    <property type="match status" value="1"/>
</dbReference>
<dbReference type="FunFam" id="3.30.300.70:FF:000001">
    <property type="entry name" value="Ribosome maturation factor RimP"/>
    <property type="match status" value="1"/>
</dbReference>